<dbReference type="SUPFAM" id="SSF46894">
    <property type="entry name" value="C-terminal effector domain of the bipartite response regulators"/>
    <property type="match status" value="1"/>
</dbReference>
<dbReference type="Gene3D" id="1.10.10.10">
    <property type="entry name" value="Winged helix-like DNA-binding domain superfamily/Winged helix DNA-binding domain"/>
    <property type="match status" value="1"/>
</dbReference>
<dbReference type="GO" id="GO:0005829">
    <property type="term" value="C:cytosol"/>
    <property type="evidence" value="ECO:0007669"/>
    <property type="project" value="TreeGrafter"/>
</dbReference>
<dbReference type="CDD" id="cd17574">
    <property type="entry name" value="REC_OmpR"/>
    <property type="match status" value="1"/>
</dbReference>
<dbReference type="Gene3D" id="6.10.250.690">
    <property type="match status" value="1"/>
</dbReference>
<dbReference type="GO" id="GO:0032993">
    <property type="term" value="C:protein-DNA complex"/>
    <property type="evidence" value="ECO:0007669"/>
    <property type="project" value="TreeGrafter"/>
</dbReference>
<dbReference type="AlphaFoldDB" id="A0A2C9D842"/>
<accession>A0A2C9D842</accession>
<evidence type="ECO:0000256" key="5">
    <source>
        <dbReference type="ARBA" id="ARBA00023163"/>
    </source>
</evidence>
<evidence type="ECO:0000256" key="1">
    <source>
        <dbReference type="ARBA" id="ARBA00022553"/>
    </source>
</evidence>
<dbReference type="PANTHER" id="PTHR48111:SF4">
    <property type="entry name" value="DNA-BINDING DUAL TRANSCRIPTIONAL REGULATOR OMPR"/>
    <property type="match status" value="1"/>
</dbReference>
<keyword evidence="5" id="KW-0804">Transcription</keyword>
<evidence type="ECO:0000256" key="7">
    <source>
        <dbReference type="PROSITE-ProRule" id="PRU01091"/>
    </source>
</evidence>
<dbReference type="InterPro" id="IPR011006">
    <property type="entry name" value="CheY-like_superfamily"/>
</dbReference>
<keyword evidence="11" id="KW-1185">Reference proteome</keyword>
<dbReference type="Proteomes" id="UP000223606">
    <property type="component" value="Chromosome 1"/>
</dbReference>
<dbReference type="PROSITE" id="PS51755">
    <property type="entry name" value="OMPR_PHOB"/>
    <property type="match status" value="1"/>
</dbReference>
<dbReference type="Gene3D" id="3.40.50.2300">
    <property type="match status" value="1"/>
</dbReference>
<organism evidence="10 11">
    <name type="scientific">Hartmannibacter diazotrophicus</name>
    <dbReference type="NCBI Taxonomy" id="1482074"/>
    <lineage>
        <taxon>Bacteria</taxon>
        <taxon>Pseudomonadati</taxon>
        <taxon>Pseudomonadota</taxon>
        <taxon>Alphaproteobacteria</taxon>
        <taxon>Hyphomicrobiales</taxon>
        <taxon>Pleomorphomonadaceae</taxon>
        <taxon>Hartmannibacter</taxon>
    </lineage>
</organism>
<dbReference type="EMBL" id="LT960614">
    <property type="protein sequence ID" value="SON56349.1"/>
    <property type="molecule type" value="Genomic_DNA"/>
</dbReference>
<evidence type="ECO:0000256" key="3">
    <source>
        <dbReference type="ARBA" id="ARBA00023015"/>
    </source>
</evidence>
<dbReference type="KEGG" id="hdi:HDIA_2808"/>
<reference evidence="11" key="1">
    <citation type="submission" date="2017-09" db="EMBL/GenBank/DDBJ databases">
        <title>Genome sequence of Nannocystis excedens DSM 71.</title>
        <authorList>
            <person name="Blom J."/>
        </authorList>
    </citation>
    <scope>NUCLEOTIDE SEQUENCE [LARGE SCALE GENOMIC DNA]</scope>
    <source>
        <strain evidence="11">type strain: E19</strain>
    </source>
</reference>
<evidence type="ECO:0000256" key="2">
    <source>
        <dbReference type="ARBA" id="ARBA00023012"/>
    </source>
</evidence>
<protein>
    <submittedName>
        <fullName evidence="10">Dye resistance protein</fullName>
    </submittedName>
</protein>
<feature type="domain" description="OmpR/PhoB-type" evidence="9">
    <location>
        <begin position="150"/>
        <end position="250"/>
    </location>
</feature>
<dbReference type="Pfam" id="PF00072">
    <property type="entry name" value="Response_reg"/>
    <property type="match status" value="1"/>
</dbReference>
<keyword evidence="4 7" id="KW-0238">DNA-binding</keyword>
<feature type="domain" description="Response regulatory" evidence="8">
    <location>
        <begin position="18"/>
        <end position="131"/>
    </location>
</feature>
<sequence length="267" mass="29642">MTPSMDDDRSERLATRPCILVVDDEKAVRDVLSETLSDEGFEIVEARSRRGLFSVLAERDVDLITLDLNLGAEDGLELARDIRALVNVPIIMITGRGEPQDRVTGLEGGADDYITKPFHVREVSIRVRSVLQRYDRLQPEHLAQARPATSSCVRICDTIFDMRTHVATKTDGSPVNLTETEAGLLAAFLANPDRILSRDDLWDMLRGRERDPMDRTIDGHVARLRSKIECARRSAPLIKSVRGVGYVFIGDLAPEFPTASSIASETA</sequence>
<keyword evidence="2" id="KW-0902">Two-component regulatory system</keyword>
<dbReference type="InterPro" id="IPR001867">
    <property type="entry name" value="OmpR/PhoB-type_DNA-bd"/>
</dbReference>
<keyword evidence="3" id="KW-0805">Transcription regulation</keyword>
<dbReference type="InterPro" id="IPR036388">
    <property type="entry name" value="WH-like_DNA-bd_sf"/>
</dbReference>
<feature type="modified residue" description="4-aspartylphosphate" evidence="6">
    <location>
        <position position="67"/>
    </location>
</feature>
<evidence type="ECO:0000259" key="9">
    <source>
        <dbReference type="PROSITE" id="PS51755"/>
    </source>
</evidence>
<evidence type="ECO:0000313" key="11">
    <source>
        <dbReference type="Proteomes" id="UP000223606"/>
    </source>
</evidence>
<dbReference type="RefSeq" id="WP_210202866.1">
    <property type="nucleotide sequence ID" value="NZ_LT960614.1"/>
</dbReference>
<dbReference type="InterPro" id="IPR039420">
    <property type="entry name" value="WalR-like"/>
</dbReference>
<dbReference type="Pfam" id="PF00486">
    <property type="entry name" value="Trans_reg_C"/>
    <property type="match status" value="1"/>
</dbReference>
<dbReference type="SMART" id="SM00862">
    <property type="entry name" value="Trans_reg_C"/>
    <property type="match status" value="1"/>
</dbReference>
<evidence type="ECO:0000313" key="10">
    <source>
        <dbReference type="EMBL" id="SON56349.1"/>
    </source>
</evidence>
<dbReference type="InterPro" id="IPR016032">
    <property type="entry name" value="Sig_transdc_resp-reg_C-effctor"/>
</dbReference>
<dbReference type="GO" id="GO:0000976">
    <property type="term" value="F:transcription cis-regulatory region binding"/>
    <property type="evidence" value="ECO:0007669"/>
    <property type="project" value="TreeGrafter"/>
</dbReference>
<name>A0A2C9D842_9HYPH</name>
<evidence type="ECO:0000256" key="6">
    <source>
        <dbReference type="PROSITE-ProRule" id="PRU00169"/>
    </source>
</evidence>
<dbReference type="SMART" id="SM00448">
    <property type="entry name" value="REC"/>
    <property type="match status" value="1"/>
</dbReference>
<keyword evidence="1 6" id="KW-0597">Phosphoprotein</keyword>
<gene>
    <name evidence="10" type="primary">arcA</name>
    <name evidence="10" type="ORF">HDIA_2808</name>
</gene>
<dbReference type="CDD" id="cd00383">
    <property type="entry name" value="trans_reg_C"/>
    <property type="match status" value="1"/>
</dbReference>
<dbReference type="SUPFAM" id="SSF52172">
    <property type="entry name" value="CheY-like"/>
    <property type="match status" value="1"/>
</dbReference>
<evidence type="ECO:0000256" key="4">
    <source>
        <dbReference type="ARBA" id="ARBA00023125"/>
    </source>
</evidence>
<feature type="DNA-binding region" description="OmpR/PhoB-type" evidence="7">
    <location>
        <begin position="150"/>
        <end position="250"/>
    </location>
</feature>
<dbReference type="PANTHER" id="PTHR48111">
    <property type="entry name" value="REGULATOR OF RPOS"/>
    <property type="match status" value="1"/>
</dbReference>
<dbReference type="GO" id="GO:0000156">
    <property type="term" value="F:phosphorelay response regulator activity"/>
    <property type="evidence" value="ECO:0007669"/>
    <property type="project" value="TreeGrafter"/>
</dbReference>
<dbReference type="GO" id="GO:0006355">
    <property type="term" value="P:regulation of DNA-templated transcription"/>
    <property type="evidence" value="ECO:0007669"/>
    <property type="project" value="InterPro"/>
</dbReference>
<evidence type="ECO:0000259" key="8">
    <source>
        <dbReference type="PROSITE" id="PS50110"/>
    </source>
</evidence>
<proteinExistence type="predicted"/>
<dbReference type="PROSITE" id="PS50110">
    <property type="entry name" value="RESPONSE_REGULATORY"/>
    <property type="match status" value="1"/>
</dbReference>
<dbReference type="InterPro" id="IPR001789">
    <property type="entry name" value="Sig_transdc_resp-reg_receiver"/>
</dbReference>